<name>A0A4Z0BCB8_9BURK</name>
<dbReference type="InterPro" id="IPR006626">
    <property type="entry name" value="PbH1"/>
</dbReference>
<dbReference type="AlphaFoldDB" id="A0A4Z0BCB8"/>
<dbReference type="Proteomes" id="UP000297564">
    <property type="component" value="Unassembled WGS sequence"/>
</dbReference>
<protein>
    <recommendedName>
        <fullName evidence="3">Right handed beta helix domain-containing protein</fullName>
    </recommendedName>
</protein>
<feature type="compositionally biased region" description="Pro residues" evidence="1">
    <location>
        <begin position="416"/>
        <end position="425"/>
    </location>
</feature>
<dbReference type="InterPro" id="IPR011050">
    <property type="entry name" value="Pectin_lyase_fold/virulence"/>
</dbReference>
<evidence type="ECO:0000313" key="4">
    <source>
        <dbReference type="EMBL" id="TFY96885.1"/>
    </source>
</evidence>
<dbReference type="EMBL" id="SMLL01000008">
    <property type="protein sequence ID" value="TFY96885.1"/>
    <property type="molecule type" value="Genomic_DNA"/>
</dbReference>
<dbReference type="InterPro" id="IPR012334">
    <property type="entry name" value="Pectin_lyas_fold"/>
</dbReference>
<dbReference type="Pfam" id="PF13229">
    <property type="entry name" value="Beta_helix"/>
    <property type="match status" value="1"/>
</dbReference>
<dbReference type="Gene3D" id="2.160.20.10">
    <property type="entry name" value="Single-stranded right-handed beta-helix, Pectin lyase-like"/>
    <property type="match status" value="2"/>
</dbReference>
<gene>
    <name evidence="4" type="ORF">EZ242_19625</name>
</gene>
<feature type="domain" description="Right handed beta helix" evidence="3">
    <location>
        <begin position="119"/>
        <end position="294"/>
    </location>
</feature>
<sequence>MSIPAAAMAAFSLLLSSTQASGGPVYADGTARINALLGASLDVVIPPGVYTIYGELDVRNGQTISAAADTKVILKTADGYTGRIINASYERVTVRNITFDGNYARRMSLEGAGNSAALVHVANGADSVFENNVFQYAPSHAMYVYKSPRVKIRGNTFHETYYAIRMDGDNLPESGTIEGNAFKNTDAYKSIQHLTATATHNLVVRNNTWEGAGLAEPTSHGYEGTWGNSIYIFDSTGYLVEGNKVGRNHWSSLVSGSNGKNAIIRNNSFTDGKTSIAAWIEQGGAEYITFDSNQLDGGLFVGDNGGDHLTITNNVIRSRGVGIDVSFATKTALIQGNKFYKRAGYERTGSGIYLWEKKDPATNVQVIGNHIEGYDKGIAINNRGGIGRAHGISFSGNTFANNTHDVHAPSGIQLIPPAPPAPPAGAPSTAR</sequence>
<proteinExistence type="predicted"/>
<evidence type="ECO:0000259" key="3">
    <source>
        <dbReference type="Pfam" id="PF13229"/>
    </source>
</evidence>
<reference evidence="4 5" key="1">
    <citation type="submission" date="2019-03" db="EMBL/GenBank/DDBJ databases">
        <title>Ramlibacter rhizophilus CCTCC AB2015357, whole genome shotgun sequence.</title>
        <authorList>
            <person name="Zhang X."/>
            <person name="Feng G."/>
            <person name="Zhu H."/>
        </authorList>
    </citation>
    <scope>NUCLEOTIDE SEQUENCE [LARGE SCALE GENOMIC DNA]</scope>
    <source>
        <strain evidence="4 5">CCTCC AB2015357</strain>
    </source>
</reference>
<comment type="caution">
    <text evidence="4">The sequence shown here is derived from an EMBL/GenBank/DDBJ whole genome shotgun (WGS) entry which is preliminary data.</text>
</comment>
<dbReference type="InterPro" id="IPR039448">
    <property type="entry name" value="Beta_helix"/>
</dbReference>
<dbReference type="RefSeq" id="WP_135286896.1">
    <property type="nucleotide sequence ID" value="NZ_SMLL01000008.1"/>
</dbReference>
<feature type="chain" id="PRO_5021461654" description="Right handed beta helix domain-containing protein" evidence="2">
    <location>
        <begin position="23"/>
        <end position="431"/>
    </location>
</feature>
<evidence type="ECO:0000256" key="1">
    <source>
        <dbReference type="SAM" id="MobiDB-lite"/>
    </source>
</evidence>
<evidence type="ECO:0000256" key="2">
    <source>
        <dbReference type="SAM" id="SignalP"/>
    </source>
</evidence>
<evidence type="ECO:0000313" key="5">
    <source>
        <dbReference type="Proteomes" id="UP000297564"/>
    </source>
</evidence>
<dbReference type="OrthoDB" id="9767990at2"/>
<organism evidence="4 5">
    <name type="scientific">Ramlibacter rhizophilus</name>
    <dbReference type="NCBI Taxonomy" id="1781167"/>
    <lineage>
        <taxon>Bacteria</taxon>
        <taxon>Pseudomonadati</taxon>
        <taxon>Pseudomonadota</taxon>
        <taxon>Betaproteobacteria</taxon>
        <taxon>Burkholderiales</taxon>
        <taxon>Comamonadaceae</taxon>
        <taxon>Ramlibacter</taxon>
    </lineage>
</organism>
<feature type="region of interest" description="Disordered" evidence="1">
    <location>
        <begin position="405"/>
        <end position="431"/>
    </location>
</feature>
<accession>A0A4Z0BCB8</accession>
<keyword evidence="5" id="KW-1185">Reference proteome</keyword>
<feature type="signal peptide" evidence="2">
    <location>
        <begin position="1"/>
        <end position="22"/>
    </location>
</feature>
<keyword evidence="2" id="KW-0732">Signal</keyword>
<dbReference type="SUPFAM" id="SSF51126">
    <property type="entry name" value="Pectin lyase-like"/>
    <property type="match status" value="1"/>
</dbReference>
<dbReference type="SMART" id="SM00710">
    <property type="entry name" value="PbH1"/>
    <property type="match status" value="9"/>
</dbReference>